<reference evidence="1 2" key="1">
    <citation type="journal article" date="2014" name="Genome Announc.">
        <title>Complete Genome Sequence of Campylobacter iguaniorum Strain 1485ET, Isolated from a Bearded Dragon (Pogona vitticeps).</title>
        <authorList>
            <person name="Gilbert M.J."/>
            <person name="Miller W.G."/>
            <person name="Yee E."/>
            <person name="Kik M."/>
            <person name="Wagenaar J.A."/>
            <person name="Duim B."/>
        </authorList>
    </citation>
    <scope>NUCLEOTIDE SEQUENCE [LARGE SCALE GENOMIC DNA]</scope>
    <source>
        <strain evidence="1 2">1485E</strain>
        <plasmid evidence="1">pCIG1485E</plasmid>
    </source>
</reference>
<geneLocation type="plasmid" evidence="1 2">
    <name>pCIG1485E</name>
</geneLocation>
<dbReference type="RefSeq" id="WP_041572740.1">
    <property type="nucleotide sequence ID" value="NZ_CP009044.1"/>
</dbReference>
<evidence type="ECO:0000313" key="2">
    <source>
        <dbReference type="Proteomes" id="UP000028486"/>
    </source>
</evidence>
<dbReference type="EMBL" id="CP009044">
    <property type="protein sequence ID" value="AII15625.1"/>
    <property type="molecule type" value="Genomic_DNA"/>
</dbReference>
<sequence>MWKIIIAFDKKLEEPICSADYEPHLEKELTCEFRLLDDDGEVYAKGYSDDGSSENAFAPLDDYGMPAWGCTEIQYKEKGKWETL</sequence>
<accession>A0A076FBM3</accession>
<evidence type="ECO:0000313" key="1">
    <source>
        <dbReference type="EMBL" id="AII15625.1"/>
    </source>
</evidence>
<keyword evidence="2" id="KW-1185">Reference proteome</keyword>
<gene>
    <name evidence="1" type="ORF">CIG1485E_a0100</name>
</gene>
<proteinExistence type="predicted"/>
<dbReference type="Proteomes" id="UP000028486">
    <property type="component" value="Plasmid pCIG1485E"/>
</dbReference>
<protein>
    <submittedName>
        <fullName evidence="1">Uncharacterized protein</fullName>
    </submittedName>
</protein>
<dbReference type="KEGG" id="caj:CIG1485E_a0100"/>
<dbReference type="OrthoDB" id="5118610at2"/>
<dbReference type="AlphaFoldDB" id="A0A076FBM3"/>
<organism evidence="1 2">
    <name type="scientific">Campylobacter iguaniorum</name>
    <dbReference type="NCBI Taxonomy" id="1244531"/>
    <lineage>
        <taxon>Bacteria</taxon>
        <taxon>Pseudomonadati</taxon>
        <taxon>Campylobacterota</taxon>
        <taxon>Epsilonproteobacteria</taxon>
        <taxon>Campylobacterales</taxon>
        <taxon>Campylobacteraceae</taxon>
        <taxon>Campylobacter</taxon>
    </lineage>
</organism>
<keyword evidence="1" id="KW-0614">Plasmid</keyword>
<name>A0A076FBM3_9BACT</name>
<dbReference type="HOGENOM" id="CLU_2552362_0_0_7"/>